<dbReference type="EMBL" id="JAKZGS010000001">
    <property type="protein sequence ID" value="MCH7396462.1"/>
    <property type="molecule type" value="Genomic_DNA"/>
</dbReference>
<name>A0ABS9UIS4_9BACT</name>
<dbReference type="Pfam" id="PF22848">
    <property type="entry name" value="ASD1_dom"/>
    <property type="match status" value="1"/>
</dbReference>
<dbReference type="Pfam" id="PF06964">
    <property type="entry name" value="Alpha-L-AF_C"/>
    <property type="match status" value="1"/>
</dbReference>
<reference evidence="9" key="1">
    <citation type="submission" date="2022-03" db="EMBL/GenBank/DDBJ databases">
        <title>De novo assembled genomes of Belliella spp. (Cyclobacteriaceae) strains.</title>
        <authorList>
            <person name="Szabo A."/>
            <person name="Korponai K."/>
            <person name="Felfoldi T."/>
        </authorList>
    </citation>
    <scope>NUCLEOTIDE SEQUENCE</scope>
    <source>
        <strain evidence="9">DSM 107340</strain>
    </source>
</reference>
<keyword evidence="6" id="KW-0119">Carbohydrate metabolism</keyword>
<dbReference type="PROSITE" id="PS51257">
    <property type="entry name" value="PROKAR_LIPOPROTEIN"/>
    <property type="match status" value="1"/>
</dbReference>
<feature type="domain" description="Alpha-L-arabinofuranosidase C-terminal" evidence="8">
    <location>
        <begin position="598"/>
        <end position="771"/>
    </location>
</feature>
<dbReference type="InterPro" id="IPR055235">
    <property type="entry name" value="ASD1_cat"/>
</dbReference>
<keyword evidence="7" id="KW-0326">Glycosidase</keyword>
<dbReference type="Gene3D" id="2.60.120.260">
    <property type="entry name" value="Galactose-binding domain-like"/>
    <property type="match status" value="1"/>
</dbReference>
<evidence type="ECO:0000256" key="7">
    <source>
        <dbReference type="ARBA" id="ARBA00023295"/>
    </source>
</evidence>
<keyword evidence="5" id="KW-0378">Hydrolase</keyword>
<dbReference type="EC" id="3.2.1.55" evidence="4"/>
<proteinExistence type="inferred from homology"/>
<dbReference type="InterPro" id="IPR010720">
    <property type="entry name" value="Alpha-L-AF_C"/>
</dbReference>
<dbReference type="SUPFAM" id="SSF51445">
    <property type="entry name" value="(Trans)glycosidases"/>
    <property type="match status" value="1"/>
</dbReference>
<dbReference type="PANTHER" id="PTHR43576">
    <property type="entry name" value="ALPHA-L-ARABINOFURANOSIDASE C-RELATED"/>
    <property type="match status" value="1"/>
</dbReference>
<evidence type="ECO:0000256" key="5">
    <source>
        <dbReference type="ARBA" id="ARBA00022801"/>
    </source>
</evidence>
<evidence type="ECO:0000256" key="4">
    <source>
        <dbReference type="ARBA" id="ARBA00012670"/>
    </source>
</evidence>
<evidence type="ECO:0000256" key="1">
    <source>
        <dbReference type="ARBA" id="ARBA00001462"/>
    </source>
</evidence>
<evidence type="ECO:0000259" key="8">
    <source>
        <dbReference type="SMART" id="SM00813"/>
    </source>
</evidence>
<dbReference type="SMART" id="SM00813">
    <property type="entry name" value="Alpha-L-AF_C"/>
    <property type="match status" value="1"/>
</dbReference>
<dbReference type="Proteomes" id="UP001165488">
    <property type="component" value="Unassembled WGS sequence"/>
</dbReference>
<protein>
    <recommendedName>
        <fullName evidence="4">non-reducing end alpha-L-arabinofuranosidase</fullName>
        <ecNumber evidence="4">3.2.1.55</ecNumber>
    </recommendedName>
</protein>
<comment type="subunit">
    <text evidence="3">Homohexamer; trimer of dimers.</text>
</comment>
<comment type="catalytic activity">
    <reaction evidence="1">
        <text>Hydrolysis of terminal non-reducing alpha-L-arabinofuranoside residues in alpha-L-arabinosides.</text>
        <dbReference type="EC" id="3.2.1.55"/>
    </reaction>
</comment>
<gene>
    <name evidence="9" type="ORF">MM236_00620</name>
</gene>
<accession>A0ABS9UIS4</accession>
<evidence type="ECO:0000313" key="9">
    <source>
        <dbReference type="EMBL" id="MCH7396462.1"/>
    </source>
</evidence>
<comment type="similarity">
    <text evidence="2">Belongs to the glycosyl hydrolase 51 family.</text>
</comment>
<dbReference type="RefSeq" id="WP_241272983.1">
    <property type="nucleotide sequence ID" value="NZ_JAKZGS010000001.1"/>
</dbReference>
<evidence type="ECO:0000256" key="3">
    <source>
        <dbReference type="ARBA" id="ARBA00011165"/>
    </source>
</evidence>
<sequence>MSKNSDKLLILFIAVSVISMFSCHHTPKGSGIIDLSPSMGIDKDSLNGWEIEYWSPKGNYKIIDLENNTPGVLAIETDSFTVSRWYRKVQLKPYGKYKVKGEIKAENVESQGEKGGAGLRLGQITLDNDTVLVGTTDWISFDYEFNTEGFDSFLVESILGKEGPAKGALYLRNVEVQEIEVAELNPAVKIDLSAQREPMEDYIYGQFIEHMGKCIYGGIWAELLEDRKFFYAPGSENSPWKVIGSHAIHDSTFKYSGNATPLIALNSTEFKGLEQRNLKFKVKAYEGYFLLDIPGNVKPEIFWLSGDQKQAVEISSTEKSGSHTKVAFSFQPSREVENGGLGVRAKGSGKMRLLAATLMPSDNVKGFRADVLALMKELDAPIYRWPGGNFVSGYDWKDGLGDRDARPTRYERAWDGLETNDVGIHEFMELCELLGADANIAVNTGLGTTKMAAEEVEYVNGDISTKMGKWRAQNGHKEPYNVKLWAVGNEMFGDWQLGNIPVEEYVIKHNEVAEAMKKADPNIELIGVGFPGRWNDMMYEHCLDNMDYISEHIYKQDWHSGGLLTHARQLSDLIKEVADEHRKRSDNAEKPILKIAMDEWNYWYGPHVHGLLGTRYFLRDALGIAAGLNEFSRQSDIYYMANYAQTVNVIGAIKATQTGSWMEGTGLVLKMYRHHFGTIPLKLEGNQSPLDVAAALTKDKKFLTLAVVNANFKDYELGIGLGENVNLAKGEMYIVTASDDMDFNDESEEKITLVSNPVSLLDGKINVPKISSVIYKFPLE</sequence>
<evidence type="ECO:0000256" key="2">
    <source>
        <dbReference type="ARBA" id="ARBA00007186"/>
    </source>
</evidence>
<dbReference type="InterPro" id="IPR017853">
    <property type="entry name" value="GH"/>
</dbReference>
<organism evidence="9 10">
    <name type="scientific">Belliella calami</name>
    <dbReference type="NCBI Taxonomy" id="2923436"/>
    <lineage>
        <taxon>Bacteria</taxon>
        <taxon>Pseudomonadati</taxon>
        <taxon>Bacteroidota</taxon>
        <taxon>Cytophagia</taxon>
        <taxon>Cytophagales</taxon>
        <taxon>Cyclobacteriaceae</taxon>
        <taxon>Belliella</taxon>
    </lineage>
</organism>
<dbReference type="InterPro" id="IPR013780">
    <property type="entry name" value="Glyco_hydro_b"/>
</dbReference>
<comment type="caution">
    <text evidence="9">The sequence shown here is derived from an EMBL/GenBank/DDBJ whole genome shotgun (WGS) entry which is preliminary data.</text>
</comment>
<dbReference type="Gene3D" id="2.60.40.1180">
    <property type="entry name" value="Golgi alpha-mannosidase II"/>
    <property type="match status" value="1"/>
</dbReference>
<evidence type="ECO:0000256" key="6">
    <source>
        <dbReference type="ARBA" id="ARBA00023277"/>
    </source>
</evidence>
<dbReference type="PANTHER" id="PTHR43576:SF2">
    <property type="entry name" value="INTRACELLULAR EXO-ALPHA-L-ARABINOFURANOSIDASE 2"/>
    <property type="match status" value="1"/>
</dbReference>
<keyword evidence="10" id="KW-1185">Reference proteome</keyword>
<evidence type="ECO:0000313" key="10">
    <source>
        <dbReference type="Proteomes" id="UP001165488"/>
    </source>
</evidence>
<dbReference type="Gene3D" id="3.20.20.80">
    <property type="entry name" value="Glycosidases"/>
    <property type="match status" value="1"/>
</dbReference>